<proteinExistence type="predicted"/>
<organism evidence="2 3">
    <name type="scientific">Strongylus vulgaris</name>
    <name type="common">Blood worm</name>
    <dbReference type="NCBI Taxonomy" id="40348"/>
    <lineage>
        <taxon>Eukaryota</taxon>
        <taxon>Metazoa</taxon>
        <taxon>Ecdysozoa</taxon>
        <taxon>Nematoda</taxon>
        <taxon>Chromadorea</taxon>
        <taxon>Rhabditida</taxon>
        <taxon>Rhabditina</taxon>
        <taxon>Rhabditomorpha</taxon>
        <taxon>Strongyloidea</taxon>
        <taxon>Strongylidae</taxon>
        <taxon>Strongylus</taxon>
    </lineage>
</organism>
<protein>
    <submittedName>
        <fullName evidence="2">Uncharacterized protein</fullName>
    </submittedName>
</protein>
<keyword evidence="1" id="KW-0812">Transmembrane</keyword>
<sequence length="159" mass="18410">MHDDKKKILDHTSRVCACLAIAICVLVWGEWLNYRFSRHSWSIPQPRASESLGVLIVADPQLVGYRNENHMWGPVTRWDSDRWALVVSLEASETEIEWTIERFFDIFDTMIPVSILSMLRILLSVDQDELESYLTTSSFNLLTMYVLRSAGKMQPCIRS</sequence>
<reference evidence="2 3" key="1">
    <citation type="submission" date="2018-11" db="EMBL/GenBank/DDBJ databases">
        <authorList>
            <consortium name="Pathogen Informatics"/>
        </authorList>
    </citation>
    <scope>NUCLEOTIDE SEQUENCE [LARGE SCALE GENOMIC DNA]</scope>
</reference>
<dbReference type="OrthoDB" id="5977743at2759"/>
<evidence type="ECO:0000313" key="2">
    <source>
        <dbReference type="EMBL" id="VDM77894.1"/>
    </source>
</evidence>
<dbReference type="AlphaFoldDB" id="A0A3P7JHY7"/>
<dbReference type="Proteomes" id="UP000270094">
    <property type="component" value="Unassembled WGS sequence"/>
</dbReference>
<name>A0A3P7JHY7_STRVU</name>
<keyword evidence="3" id="KW-1185">Reference proteome</keyword>
<feature type="transmembrane region" description="Helical" evidence="1">
    <location>
        <begin position="12"/>
        <end position="32"/>
    </location>
</feature>
<keyword evidence="1" id="KW-0472">Membrane</keyword>
<accession>A0A3P7JHY7</accession>
<evidence type="ECO:0000256" key="1">
    <source>
        <dbReference type="SAM" id="Phobius"/>
    </source>
</evidence>
<keyword evidence="1" id="KW-1133">Transmembrane helix</keyword>
<dbReference type="EMBL" id="UYYB01100440">
    <property type="protein sequence ID" value="VDM77894.1"/>
    <property type="molecule type" value="Genomic_DNA"/>
</dbReference>
<evidence type="ECO:0000313" key="3">
    <source>
        <dbReference type="Proteomes" id="UP000270094"/>
    </source>
</evidence>
<gene>
    <name evidence="2" type="ORF">SVUK_LOCUS12892</name>
</gene>